<evidence type="ECO:0000256" key="1">
    <source>
        <dbReference type="ARBA" id="ARBA00023015"/>
    </source>
</evidence>
<evidence type="ECO:0000256" key="2">
    <source>
        <dbReference type="ARBA" id="ARBA00023125"/>
    </source>
</evidence>
<evidence type="ECO:0000256" key="4">
    <source>
        <dbReference type="PROSITE-ProRule" id="PRU00335"/>
    </source>
</evidence>
<dbReference type="InterPro" id="IPR009057">
    <property type="entry name" value="Homeodomain-like_sf"/>
</dbReference>
<dbReference type="Proteomes" id="UP000676409">
    <property type="component" value="Chromosome"/>
</dbReference>
<keyword evidence="1" id="KW-0805">Transcription regulation</keyword>
<feature type="DNA-binding region" description="H-T-H motif" evidence="4">
    <location>
        <begin position="47"/>
        <end position="66"/>
    </location>
</feature>
<evidence type="ECO:0000313" key="7">
    <source>
        <dbReference type="EMBL" id="QUD86571.1"/>
    </source>
</evidence>
<protein>
    <submittedName>
        <fullName evidence="7">TetR/AcrR family transcriptional regulator</fullName>
    </submittedName>
</protein>
<dbReference type="RefSeq" id="WP_211936623.1">
    <property type="nucleotide sequence ID" value="NZ_CP073078.1"/>
</dbReference>
<gene>
    <name evidence="7" type="ORF">KCG34_15940</name>
</gene>
<dbReference type="SUPFAM" id="SSF46689">
    <property type="entry name" value="Homeodomain-like"/>
    <property type="match status" value="1"/>
</dbReference>
<sequence>MSDLPADTPAELRPRALPVQPRSQRNRRKVLDAAHALLKAHGVHQLTTVAIAEASGVSVGALYRFFPNKEAIVCHLYEEKLIEIRKLAIDTRPDAATTPWRAFFEGYFRQLKAAERVVDFDFSLADAIFMLPQLWAIDLRHGMILADQLAADMRALGSPWSDAALFDLAINLYAIDSSVWMYWRYAQRYPALAIDRAIEASLGMMRPAMEGEAEPAALGVTREQLLASLAE</sequence>
<dbReference type="PROSITE" id="PS01081">
    <property type="entry name" value="HTH_TETR_1"/>
    <property type="match status" value="1"/>
</dbReference>
<evidence type="ECO:0000313" key="8">
    <source>
        <dbReference type="Proteomes" id="UP000676409"/>
    </source>
</evidence>
<dbReference type="InterPro" id="IPR023772">
    <property type="entry name" value="DNA-bd_HTH_TetR-type_CS"/>
</dbReference>
<dbReference type="AlphaFoldDB" id="A0A975FWR6"/>
<name>A0A975FWR6_9CAUL</name>
<dbReference type="GO" id="GO:0003700">
    <property type="term" value="F:DNA-binding transcription factor activity"/>
    <property type="evidence" value="ECO:0007669"/>
    <property type="project" value="TreeGrafter"/>
</dbReference>
<keyword evidence="8" id="KW-1185">Reference proteome</keyword>
<dbReference type="Pfam" id="PF00440">
    <property type="entry name" value="TetR_N"/>
    <property type="match status" value="1"/>
</dbReference>
<dbReference type="KEGG" id="caul:KCG34_15940"/>
<reference evidence="7" key="1">
    <citation type="submission" date="2021-04" db="EMBL/GenBank/DDBJ databases">
        <title>The complete genome sequence of Caulobacter sp. S6.</title>
        <authorList>
            <person name="Tang Y."/>
            <person name="Ouyang W."/>
            <person name="Liu Q."/>
            <person name="Huang B."/>
            <person name="Guo Z."/>
            <person name="Lei P."/>
        </authorList>
    </citation>
    <scope>NUCLEOTIDE SEQUENCE</scope>
    <source>
        <strain evidence="7">S6</strain>
    </source>
</reference>
<dbReference type="InterPro" id="IPR001647">
    <property type="entry name" value="HTH_TetR"/>
</dbReference>
<dbReference type="PROSITE" id="PS50977">
    <property type="entry name" value="HTH_TETR_2"/>
    <property type="match status" value="1"/>
</dbReference>
<keyword evidence="3" id="KW-0804">Transcription</keyword>
<dbReference type="PANTHER" id="PTHR30055">
    <property type="entry name" value="HTH-TYPE TRANSCRIPTIONAL REGULATOR RUTR"/>
    <property type="match status" value="1"/>
</dbReference>
<keyword evidence="2 4" id="KW-0238">DNA-binding</keyword>
<feature type="domain" description="HTH tetR-type" evidence="6">
    <location>
        <begin position="24"/>
        <end position="84"/>
    </location>
</feature>
<dbReference type="EMBL" id="CP073078">
    <property type="protein sequence ID" value="QUD86571.1"/>
    <property type="molecule type" value="Genomic_DNA"/>
</dbReference>
<evidence type="ECO:0000256" key="3">
    <source>
        <dbReference type="ARBA" id="ARBA00023163"/>
    </source>
</evidence>
<dbReference type="InterPro" id="IPR050109">
    <property type="entry name" value="HTH-type_TetR-like_transc_reg"/>
</dbReference>
<dbReference type="PRINTS" id="PR00455">
    <property type="entry name" value="HTHTETR"/>
</dbReference>
<dbReference type="Gene3D" id="1.10.357.10">
    <property type="entry name" value="Tetracycline Repressor, domain 2"/>
    <property type="match status" value="1"/>
</dbReference>
<evidence type="ECO:0000259" key="6">
    <source>
        <dbReference type="PROSITE" id="PS50977"/>
    </source>
</evidence>
<accession>A0A975FWR6</accession>
<organism evidence="7 8">
    <name type="scientific">Phenylobacterium montanum</name>
    <dbReference type="NCBI Taxonomy" id="2823693"/>
    <lineage>
        <taxon>Bacteria</taxon>
        <taxon>Pseudomonadati</taxon>
        <taxon>Pseudomonadota</taxon>
        <taxon>Alphaproteobacteria</taxon>
        <taxon>Caulobacterales</taxon>
        <taxon>Caulobacteraceae</taxon>
        <taxon>Phenylobacterium</taxon>
    </lineage>
</organism>
<proteinExistence type="predicted"/>
<evidence type="ECO:0000256" key="5">
    <source>
        <dbReference type="SAM" id="MobiDB-lite"/>
    </source>
</evidence>
<feature type="region of interest" description="Disordered" evidence="5">
    <location>
        <begin position="1"/>
        <end position="24"/>
    </location>
</feature>
<dbReference type="GO" id="GO:0000976">
    <property type="term" value="F:transcription cis-regulatory region binding"/>
    <property type="evidence" value="ECO:0007669"/>
    <property type="project" value="TreeGrafter"/>
</dbReference>
<dbReference type="PANTHER" id="PTHR30055:SF234">
    <property type="entry name" value="HTH-TYPE TRANSCRIPTIONAL REGULATOR BETI"/>
    <property type="match status" value="1"/>
</dbReference>